<evidence type="ECO:0000259" key="1">
    <source>
        <dbReference type="Pfam" id="PF22036"/>
    </source>
</evidence>
<dbReference type="InterPro" id="IPR012674">
    <property type="entry name" value="Calycin"/>
</dbReference>
<proteinExistence type="predicted"/>
<dbReference type="Proteomes" id="UP001324634">
    <property type="component" value="Chromosome"/>
</dbReference>
<organism evidence="2 3">
    <name type="scientific">Peredibacter starrii</name>
    <dbReference type="NCBI Taxonomy" id="28202"/>
    <lineage>
        <taxon>Bacteria</taxon>
        <taxon>Pseudomonadati</taxon>
        <taxon>Bdellovibrionota</taxon>
        <taxon>Bacteriovoracia</taxon>
        <taxon>Bacteriovoracales</taxon>
        <taxon>Bacteriovoracaceae</taxon>
        <taxon>Peredibacter</taxon>
    </lineage>
</organism>
<dbReference type="Pfam" id="PF22036">
    <property type="entry name" value="MoaF_like"/>
    <property type="match status" value="1"/>
</dbReference>
<dbReference type="InterPro" id="IPR053892">
    <property type="entry name" value="MoaF-like"/>
</dbReference>
<dbReference type="Gene3D" id="2.40.128.20">
    <property type="match status" value="1"/>
</dbReference>
<dbReference type="EMBL" id="CP139487">
    <property type="protein sequence ID" value="WPU66790.1"/>
    <property type="molecule type" value="Genomic_DNA"/>
</dbReference>
<dbReference type="AlphaFoldDB" id="A0AAX4HTR7"/>
<dbReference type="KEGG" id="psti:SOO65_08520"/>
<keyword evidence="3" id="KW-1185">Reference proteome</keyword>
<name>A0AAX4HTR7_9BACT</name>
<reference evidence="2 3" key="1">
    <citation type="submission" date="2023-11" db="EMBL/GenBank/DDBJ databases">
        <title>Peredibacter starrii A3.12.</title>
        <authorList>
            <person name="Mitchell R.J."/>
        </authorList>
    </citation>
    <scope>NUCLEOTIDE SEQUENCE [LARGE SCALE GENOMIC DNA]</scope>
    <source>
        <strain evidence="2 3">A3.12</strain>
    </source>
</reference>
<accession>A0AAX4HTR7</accession>
<gene>
    <name evidence="2" type="ORF">SOO65_08520</name>
</gene>
<sequence length="109" mass="12767">MESFPVHAVYELEFPEFTAEISVLSSTHLQFEIKEGRYERTAIVNYEAQKIRSGVFIVSWQDEDKSTVVHVEDFINRKIFTFATLDDNTFIRSQGNIRFIEELNEGAYH</sequence>
<evidence type="ECO:0000313" key="3">
    <source>
        <dbReference type="Proteomes" id="UP001324634"/>
    </source>
</evidence>
<dbReference type="RefSeq" id="WP_321399344.1">
    <property type="nucleotide sequence ID" value="NZ_CP139487.1"/>
</dbReference>
<feature type="domain" description="MoaF-like" evidence="1">
    <location>
        <begin position="10"/>
        <end position="98"/>
    </location>
</feature>
<evidence type="ECO:0000313" key="2">
    <source>
        <dbReference type="EMBL" id="WPU66790.1"/>
    </source>
</evidence>
<protein>
    <recommendedName>
        <fullName evidence="1">MoaF-like domain-containing protein</fullName>
    </recommendedName>
</protein>